<sequence length="101" mass="11093">MYVLQDIIVPETQHAIALFPKLFCSCFVINQLIAMLTTVKLHDQAGIRTDKINDIEPDLVLTAEFPALEAAISQVMPQQLPGICLTDAQAACSIYAQTLHP</sequence>
<evidence type="ECO:0000313" key="2">
    <source>
        <dbReference type="Proteomes" id="UP001549184"/>
    </source>
</evidence>
<organism evidence="1 2">
    <name type="scientific">Dyella japonica</name>
    <dbReference type="NCBI Taxonomy" id="231455"/>
    <lineage>
        <taxon>Bacteria</taxon>
        <taxon>Pseudomonadati</taxon>
        <taxon>Pseudomonadota</taxon>
        <taxon>Gammaproteobacteria</taxon>
        <taxon>Lysobacterales</taxon>
        <taxon>Rhodanobacteraceae</taxon>
        <taxon>Dyella</taxon>
    </lineage>
</organism>
<comment type="caution">
    <text evidence="1">The sequence shown here is derived from an EMBL/GenBank/DDBJ whole genome shotgun (WGS) entry which is preliminary data.</text>
</comment>
<evidence type="ECO:0000313" key="1">
    <source>
        <dbReference type="EMBL" id="MET3651840.1"/>
    </source>
</evidence>
<proteinExistence type="predicted"/>
<keyword evidence="2" id="KW-1185">Reference proteome</keyword>
<gene>
    <name evidence="1" type="ORF">ABIC75_001562</name>
</gene>
<dbReference type="Proteomes" id="UP001549184">
    <property type="component" value="Unassembled WGS sequence"/>
</dbReference>
<accession>A0ABV2JSM8</accession>
<dbReference type="EMBL" id="JBEPMU010000002">
    <property type="protein sequence ID" value="MET3651840.1"/>
    <property type="molecule type" value="Genomic_DNA"/>
</dbReference>
<name>A0ABV2JSM8_9GAMM</name>
<reference evidence="1 2" key="1">
    <citation type="submission" date="2024-06" db="EMBL/GenBank/DDBJ databases">
        <title>Sorghum-associated microbial communities from plants grown in Nebraska, USA.</title>
        <authorList>
            <person name="Schachtman D."/>
        </authorList>
    </citation>
    <scope>NUCLEOTIDE SEQUENCE [LARGE SCALE GENOMIC DNA]</scope>
    <source>
        <strain evidence="1 2">1073</strain>
    </source>
</reference>
<protein>
    <submittedName>
        <fullName evidence="1">Uncharacterized protein</fullName>
    </submittedName>
</protein>